<feature type="transmembrane region" description="Helical" evidence="1">
    <location>
        <begin position="359"/>
        <end position="382"/>
    </location>
</feature>
<organism evidence="2">
    <name type="scientific">Vibrio crassostreae</name>
    <dbReference type="NCBI Taxonomy" id="246167"/>
    <lineage>
        <taxon>Bacteria</taxon>
        <taxon>Pseudomonadati</taxon>
        <taxon>Pseudomonadota</taxon>
        <taxon>Gammaproteobacteria</taxon>
        <taxon>Vibrionales</taxon>
        <taxon>Vibrionaceae</taxon>
        <taxon>Vibrio</taxon>
    </lineage>
</organism>
<dbReference type="Gene3D" id="3.40.50.2300">
    <property type="match status" value="1"/>
</dbReference>
<keyword evidence="2" id="KW-0614">Plasmid</keyword>
<keyword evidence="1" id="KW-1133">Transmembrane helix</keyword>
<dbReference type="SUPFAM" id="SSF53474">
    <property type="entry name" value="alpha/beta-Hydrolases"/>
    <property type="match status" value="1"/>
</dbReference>
<dbReference type="Gene3D" id="3.40.50.1820">
    <property type="entry name" value="alpha/beta hydrolase"/>
    <property type="match status" value="1"/>
</dbReference>
<protein>
    <submittedName>
        <fullName evidence="2">Uncharacterized protein</fullName>
    </submittedName>
</protein>
<dbReference type="InterPro" id="IPR029058">
    <property type="entry name" value="AB_hydrolase_fold"/>
</dbReference>
<proteinExistence type="predicted"/>
<evidence type="ECO:0000256" key="1">
    <source>
        <dbReference type="SAM" id="Phobius"/>
    </source>
</evidence>
<dbReference type="AlphaFoldDB" id="A0A1J0AJN2"/>
<keyword evidence="1" id="KW-0472">Membrane</keyword>
<sequence length="383" mass="44225">MGKYLIVEDNLDKFEEVKSELLKGNVSNNHIKHVVSVNEATTLLKSNIYSMVVLDLNLPMTKKGKPVESGGITLLSKLKGSPNKYNLPKQIIGLTSYEYLKKEQSSEFESLCFSLYDFELSDWKEALQNKIAWDLSSNTSKPRMSGKDVIFSVHGIRTLGHWQNKLESSVKSHNDEPLVEKYRYNYFSAIQLLFPRYRDIVVNDLSDKIEKLSEKYPDSKFVVFSHSFGTYAIVKALEKLPVSCDLKVDKLFLVSSVMKSDYCFEKMIKRFSINKIYNECGYNDNVLLLSHYTCIDMGMAGRNGFIGTSVINRFYKGGHDFFNRDESFIDKYWLPAIFESEGKQYDERKFSSLRENIEILLYTRHIPVILMVFLSILTIYSLV</sequence>
<dbReference type="InterPro" id="IPR011006">
    <property type="entry name" value="CheY-like_superfamily"/>
</dbReference>
<dbReference type="SUPFAM" id="SSF52172">
    <property type="entry name" value="CheY-like"/>
    <property type="match status" value="1"/>
</dbReference>
<accession>A0A1J0AJN2</accession>
<geneLocation type="plasmid" evidence="2">
    <name>pGV1512</name>
</geneLocation>
<dbReference type="EMBL" id="KX765275">
    <property type="protein sequence ID" value="APB61947.1"/>
    <property type="molecule type" value="Genomic_DNA"/>
</dbReference>
<dbReference type="RefSeq" id="WP_048664416.1">
    <property type="nucleotide sequence ID" value="NZ_CAWOGL010000025.1"/>
</dbReference>
<evidence type="ECO:0000313" key="2">
    <source>
        <dbReference type="EMBL" id="APB61947.1"/>
    </source>
</evidence>
<name>A0A1J0AJN2_9VIBR</name>
<keyword evidence="1" id="KW-0812">Transmembrane</keyword>
<reference evidence="2" key="1">
    <citation type="submission" date="2016-08" db="EMBL/GenBank/DDBJ databases">
        <title>V. crassostreae, an oyster benign colonizer that turned into a pathogen after being invaded by a plasmid.</title>
        <authorList>
            <person name="Bruto M."/>
            <person name="James A."/>
            <person name="Petton B."/>
            <person name="Labreuche Y."/>
            <person name="Chenivesse S."/>
            <person name="Alunno-Bruscia M."/>
            <person name="Polz M.F."/>
            <person name="Le Roux F."/>
        </authorList>
    </citation>
    <scope>NUCLEOTIDE SEQUENCE</scope>
    <source>
        <strain evidence="2">J5-20</strain>
        <plasmid evidence="2">pGV1512</plasmid>
    </source>
</reference>